<evidence type="ECO:0000313" key="2">
    <source>
        <dbReference type="EMBL" id="KAL0378783.1"/>
    </source>
</evidence>
<reference evidence="2" key="2">
    <citation type="journal article" date="2024" name="Plant">
        <title>Genomic evolution and insights into agronomic trait innovations of Sesamum species.</title>
        <authorList>
            <person name="Miao H."/>
            <person name="Wang L."/>
            <person name="Qu L."/>
            <person name="Liu H."/>
            <person name="Sun Y."/>
            <person name="Le M."/>
            <person name="Wang Q."/>
            <person name="Wei S."/>
            <person name="Zheng Y."/>
            <person name="Lin W."/>
            <person name="Duan Y."/>
            <person name="Cao H."/>
            <person name="Xiong S."/>
            <person name="Wang X."/>
            <person name="Wei L."/>
            <person name="Li C."/>
            <person name="Ma Q."/>
            <person name="Ju M."/>
            <person name="Zhao R."/>
            <person name="Li G."/>
            <person name="Mu C."/>
            <person name="Tian Q."/>
            <person name="Mei H."/>
            <person name="Zhang T."/>
            <person name="Gao T."/>
            <person name="Zhang H."/>
        </authorList>
    </citation>
    <scope>NUCLEOTIDE SEQUENCE</scope>
    <source>
        <strain evidence="2">G02</strain>
    </source>
</reference>
<accession>A0AAW2RH58</accession>
<name>A0AAW2RH58_SESRA</name>
<feature type="domain" description="Reverse transcriptase Ty1/copia-type" evidence="1">
    <location>
        <begin position="8"/>
        <end position="163"/>
    </location>
</feature>
<dbReference type="PANTHER" id="PTHR11439:SF496">
    <property type="entry name" value="RNA-DIRECTED DNA POLYMERASE"/>
    <property type="match status" value="1"/>
</dbReference>
<gene>
    <name evidence="2" type="ORF">Sradi_3183800</name>
</gene>
<proteinExistence type="predicted"/>
<organism evidence="2">
    <name type="scientific">Sesamum radiatum</name>
    <name type="common">Black benniseed</name>
    <dbReference type="NCBI Taxonomy" id="300843"/>
    <lineage>
        <taxon>Eukaryota</taxon>
        <taxon>Viridiplantae</taxon>
        <taxon>Streptophyta</taxon>
        <taxon>Embryophyta</taxon>
        <taxon>Tracheophyta</taxon>
        <taxon>Spermatophyta</taxon>
        <taxon>Magnoliopsida</taxon>
        <taxon>eudicotyledons</taxon>
        <taxon>Gunneridae</taxon>
        <taxon>Pentapetalae</taxon>
        <taxon>asterids</taxon>
        <taxon>lamiids</taxon>
        <taxon>Lamiales</taxon>
        <taxon>Pedaliaceae</taxon>
        <taxon>Sesamum</taxon>
    </lineage>
</organism>
<protein>
    <submittedName>
        <fullName evidence="2">Copia protein</fullName>
    </submittedName>
</protein>
<dbReference type="AlphaFoldDB" id="A0AAW2RH58"/>
<dbReference type="Pfam" id="PF07727">
    <property type="entry name" value="RVT_2"/>
    <property type="match status" value="1"/>
</dbReference>
<reference evidence="2" key="1">
    <citation type="submission" date="2020-06" db="EMBL/GenBank/DDBJ databases">
        <authorList>
            <person name="Li T."/>
            <person name="Hu X."/>
            <person name="Zhang T."/>
            <person name="Song X."/>
            <person name="Zhang H."/>
            <person name="Dai N."/>
            <person name="Sheng W."/>
            <person name="Hou X."/>
            <person name="Wei L."/>
        </authorList>
    </citation>
    <scope>NUCLEOTIDE SEQUENCE</scope>
    <source>
        <strain evidence="2">G02</strain>
        <tissue evidence="2">Leaf</tissue>
    </source>
</reference>
<sequence>MDAMSSHKVWTLVDPPKGVKLVGCKWVYKHKLGADGEVTTFKARLVAKGYTQRPGVDFEETYLPVAIAKSIRIILAITAWYDYEIWQMNVKMTFLNRFVEEEIYTDQPKGFTSVGEKQKVCYLQRSICCLKQASRSWNTNFDEVIRGEDFIKNNFDPCVYKKCTRPDVTFALSVTSRYQACAGEAHWTVVKNILKYLRRTKDMFMIYDGRELILEGYNDASLQSDEDDAKSQSGFIFKLNGGVVVWKSSKQDTTADFTTEAEYIATSEASTEAHWMKTYIQKFGVVPSIAEPVVIFCDNNEAIAQAKESRS</sequence>
<dbReference type="EMBL" id="JACGWJ010000013">
    <property type="protein sequence ID" value="KAL0378783.1"/>
    <property type="molecule type" value="Genomic_DNA"/>
</dbReference>
<evidence type="ECO:0000259" key="1">
    <source>
        <dbReference type="Pfam" id="PF07727"/>
    </source>
</evidence>
<dbReference type="PANTHER" id="PTHR11439">
    <property type="entry name" value="GAG-POL-RELATED RETROTRANSPOSON"/>
    <property type="match status" value="1"/>
</dbReference>
<dbReference type="InterPro" id="IPR013103">
    <property type="entry name" value="RVT_2"/>
</dbReference>
<comment type="caution">
    <text evidence="2">The sequence shown here is derived from an EMBL/GenBank/DDBJ whole genome shotgun (WGS) entry which is preliminary data.</text>
</comment>
<dbReference type="CDD" id="cd09272">
    <property type="entry name" value="RNase_HI_RT_Ty1"/>
    <property type="match status" value="1"/>
</dbReference>